<comment type="caution">
    <text evidence="3">The sequence shown here is derived from an EMBL/GenBank/DDBJ whole genome shotgun (WGS) entry which is preliminary data.</text>
</comment>
<protein>
    <recommendedName>
        <fullName evidence="2">At4g14310 8-bladed propeller domain-containing protein</fullName>
    </recommendedName>
</protein>
<dbReference type="Proteomes" id="UP001642360">
    <property type="component" value="Unassembled WGS sequence"/>
</dbReference>
<dbReference type="Pfam" id="PF25465">
    <property type="entry name" value="Beta-prop_At4g14310"/>
    <property type="match status" value="1"/>
</dbReference>
<dbReference type="PANTHER" id="PTHR35492">
    <property type="entry name" value="TRANSDUCIN/WD40 REPEAT-LIKE SUPERFAMILY PROTEIN"/>
    <property type="match status" value="1"/>
</dbReference>
<dbReference type="InterPro" id="IPR011047">
    <property type="entry name" value="Quinoprotein_ADH-like_sf"/>
</dbReference>
<dbReference type="Gene3D" id="2.130.10.10">
    <property type="entry name" value="YVTN repeat-like/Quinoprotein amine dehydrogenase"/>
    <property type="match status" value="1"/>
</dbReference>
<evidence type="ECO:0000259" key="2">
    <source>
        <dbReference type="Pfam" id="PF25465"/>
    </source>
</evidence>
<dbReference type="SUPFAM" id="SSF50998">
    <property type="entry name" value="Quinoprotein alcohol dehydrogenase-like"/>
    <property type="match status" value="1"/>
</dbReference>
<keyword evidence="4" id="KW-1185">Reference proteome</keyword>
<name>A0ABC8QZ65_9AQUA</name>
<dbReference type="EMBL" id="CAUOFW020000855">
    <property type="protein sequence ID" value="CAK9138021.1"/>
    <property type="molecule type" value="Genomic_DNA"/>
</dbReference>
<dbReference type="InterPro" id="IPR045289">
    <property type="entry name" value="At4g14310-like"/>
</dbReference>
<dbReference type="AlphaFoldDB" id="A0ABC8QZ65"/>
<organism evidence="3 4">
    <name type="scientific">Ilex paraguariensis</name>
    <name type="common">yerba mate</name>
    <dbReference type="NCBI Taxonomy" id="185542"/>
    <lineage>
        <taxon>Eukaryota</taxon>
        <taxon>Viridiplantae</taxon>
        <taxon>Streptophyta</taxon>
        <taxon>Embryophyta</taxon>
        <taxon>Tracheophyta</taxon>
        <taxon>Spermatophyta</taxon>
        <taxon>Magnoliopsida</taxon>
        <taxon>eudicotyledons</taxon>
        <taxon>Gunneridae</taxon>
        <taxon>Pentapetalae</taxon>
        <taxon>asterids</taxon>
        <taxon>campanulids</taxon>
        <taxon>Aquifoliales</taxon>
        <taxon>Aquifoliaceae</taxon>
        <taxon>Ilex</taxon>
    </lineage>
</organism>
<sequence length="1021" mass="112227">MSTSSVRLMKERGGGGGKVTAAAPPMPTSAKPSKTSTPVSQKSTCIGGKENPRPTSRVRAATSTVVTSYQKPIIPPMPRIDKDRNAGCENVESRVRKSTSSVLRGRSSSPSEFTRVLSDLRKKNTSSLSRVSSVDRRGEKGAFFSGVSVKDVYKKGNLKHLTVNGTEKCENGIRVLNGSEKSSEIHNEVESNRRENGSSRVDALGEIVEKKGDFGCLNAKVNAKCEKRVRVIEALKDSRKCVEGLEESSEILKDVIVKPQENGQFGVKMLEDCTKEVNLSTQLNKSCLDSVHDKSNLENDVKILDNVRVFKELKGKFSMEKRENGGDLGLKDSGGKLLNGLRDSEVLKEKGINKYPSKLHEKLAFLEGKVKRIATDIKRTKEMLDMNNPDASKVILTDIQEKISGIEKVMGHVVNGADGNMGFAKAYGNDDREVKTSQKSQDKQVNQGKTSVKGLNTDELEARFFPHHKLLRDRTSLKPSLGSSQAEDKFVEFSSELEVEEKSLSPIDENSIALEFLASLNKEKSKVTSRVGDVGAEFCKVSEMNDAVILAAEDSSSNVFNGIGPVELVLTTNERLDEFDEQENRPTMTIEVETEDNSIFQLNDIGRKASTGGWFVSEGESVLLAHDDGSCSFYDIANCEEKAEYKPPVGILPNAWRDCWIIRAPSADGCSGRYVVAASAGNAMEPGFCSWDFYTKNVCAFHTENGSSNTRTALGPLSNNTVHRRNTLSIVMAPENRQWWYKPCGPLIISTASCQRAVRIYDVRDGEQIMKWDVQKPVLAMDYSSPLQWRNRGKVVVAEGETISLWDVSSLTPQALLSVSSSGRKISALHVNNTDAELGGGVRQRVSSSEAEGHDGVFCTLDSTNVLDFRHPSGVGVKIPKHGVDVQSVFSRGDSIFLGCTKLRSAGKMQSCSQVLQFSLRKQRLLNTYALPESNAHFHHTAITQVWGNSNLVMGVCGQGLFVFDALKDDGLQPFTIDYGNMQNVRETIGPDDLYSPSFDYMASRVLLISRDRPALSRFLS</sequence>
<evidence type="ECO:0000313" key="3">
    <source>
        <dbReference type="EMBL" id="CAK9138021.1"/>
    </source>
</evidence>
<reference evidence="3 4" key="1">
    <citation type="submission" date="2024-02" db="EMBL/GenBank/DDBJ databases">
        <authorList>
            <person name="Vignale AGUSTIN F."/>
            <person name="Sosa J E."/>
            <person name="Modenutti C."/>
        </authorList>
    </citation>
    <scope>NUCLEOTIDE SEQUENCE [LARGE SCALE GENOMIC DNA]</scope>
</reference>
<feature type="region of interest" description="Disordered" evidence="1">
    <location>
        <begin position="1"/>
        <end position="55"/>
    </location>
</feature>
<dbReference type="InterPro" id="IPR057442">
    <property type="entry name" value="Beta-prop_At4g14310"/>
</dbReference>
<accession>A0ABC8QZ65</accession>
<feature type="region of interest" description="Disordered" evidence="1">
    <location>
        <begin position="91"/>
        <end position="111"/>
    </location>
</feature>
<feature type="compositionally biased region" description="Low complexity" evidence="1">
    <location>
        <begin position="98"/>
        <end position="111"/>
    </location>
</feature>
<gene>
    <name evidence="3" type="ORF">ILEXP_LOCUS5085</name>
</gene>
<dbReference type="InterPro" id="IPR015943">
    <property type="entry name" value="WD40/YVTN_repeat-like_dom_sf"/>
</dbReference>
<proteinExistence type="predicted"/>
<evidence type="ECO:0000313" key="4">
    <source>
        <dbReference type="Proteomes" id="UP001642360"/>
    </source>
</evidence>
<feature type="domain" description="At4g14310 8-bladed propeller" evidence="2">
    <location>
        <begin position="733"/>
        <end position="1016"/>
    </location>
</feature>
<feature type="compositionally biased region" description="Polar residues" evidence="1">
    <location>
        <begin position="30"/>
        <end position="44"/>
    </location>
</feature>
<evidence type="ECO:0000256" key="1">
    <source>
        <dbReference type="SAM" id="MobiDB-lite"/>
    </source>
</evidence>
<dbReference type="PANTHER" id="PTHR35492:SF1">
    <property type="entry name" value="TRANSDUCIN_WD40 REPEAT-LIKE SUPERFAMILY PROTEIN"/>
    <property type="match status" value="1"/>
</dbReference>